<dbReference type="EMBL" id="MU006707">
    <property type="protein sequence ID" value="KAF2630268.1"/>
    <property type="molecule type" value="Genomic_DNA"/>
</dbReference>
<dbReference type="Proteomes" id="UP000799754">
    <property type="component" value="Unassembled WGS sequence"/>
</dbReference>
<accession>A0ACB6S8H6</accession>
<reference evidence="1" key="1">
    <citation type="journal article" date="2020" name="Stud. Mycol.">
        <title>101 Dothideomycetes genomes: a test case for predicting lifestyles and emergence of pathogens.</title>
        <authorList>
            <person name="Haridas S."/>
            <person name="Albert R."/>
            <person name="Binder M."/>
            <person name="Bloem J."/>
            <person name="Labutti K."/>
            <person name="Salamov A."/>
            <person name="Andreopoulos B."/>
            <person name="Baker S."/>
            <person name="Barry K."/>
            <person name="Bills G."/>
            <person name="Bluhm B."/>
            <person name="Cannon C."/>
            <person name="Castanera R."/>
            <person name="Culley D."/>
            <person name="Daum C."/>
            <person name="Ezra D."/>
            <person name="Gonzalez J."/>
            <person name="Henrissat B."/>
            <person name="Kuo A."/>
            <person name="Liang C."/>
            <person name="Lipzen A."/>
            <person name="Lutzoni F."/>
            <person name="Magnuson J."/>
            <person name="Mondo S."/>
            <person name="Nolan M."/>
            <person name="Ohm R."/>
            <person name="Pangilinan J."/>
            <person name="Park H.-J."/>
            <person name="Ramirez L."/>
            <person name="Alfaro M."/>
            <person name="Sun H."/>
            <person name="Tritt A."/>
            <person name="Yoshinaga Y."/>
            <person name="Zwiers L.-H."/>
            <person name="Turgeon B."/>
            <person name="Goodwin S."/>
            <person name="Spatafora J."/>
            <person name="Crous P."/>
            <person name="Grigoriev I."/>
        </authorList>
    </citation>
    <scope>NUCLEOTIDE SEQUENCE</scope>
    <source>
        <strain evidence="1">CBS 525.71</strain>
    </source>
</reference>
<evidence type="ECO:0000313" key="2">
    <source>
        <dbReference type="Proteomes" id="UP000799754"/>
    </source>
</evidence>
<comment type="caution">
    <text evidence="1">The sequence shown here is derived from an EMBL/GenBank/DDBJ whole genome shotgun (WGS) entry which is preliminary data.</text>
</comment>
<proteinExistence type="predicted"/>
<protein>
    <submittedName>
        <fullName evidence="1">Uncharacterized protein</fullName>
    </submittedName>
</protein>
<keyword evidence="2" id="KW-1185">Reference proteome</keyword>
<sequence>MFIARSDIFQREMLASVSGCTRCTRSTCSCVELILLHHCVQPAPPACRYWNPGRRLLAGGGQPSRYSHVLLRKVSSSEFAPLEQIVGGSLLLFLLLGVLKGGIAHGEAVHTKACFCA</sequence>
<name>A0ACB6S8H6_9PLEO</name>
<gene>
    <name evidence="1" type="ORF">BU25DRAFT_255273</name>
</gene>
<organism evidence="1 2">
    <name type="scientific">Macroventuria anomochaeta</name>
    <dbReference type="NCBI Taxonomy" id="301207"/>
    <lineage>
        <taxon>Eukaryota</taxon>
        <taxon>Fungi</taxon>
        <taxon>Dikarya</taxon>
        <taxon>Ascomycota</taxon>
        <taxon>Pezizomycotina</taxon>
        <taxon>Dothideomycetes</taxon>
        <taxon>Pleosporomycetidae</taxon>
        <taxon>Pleosporales</taxon>
        <taxon>Pleosporineae</taxon>
        <taxon>Didymellaceae</taxon>
        <taxon>Macroventuria</taxon>
    </lineage>
</organism>
<evidence type="ECO:0000313" key="1">
    <source>
        <dbReference type="EMBL" id="KAF2630268.1"/>
    </source>
</evidence>